<comment type="caution">
    <text evidence="2">The sequence shown here is derived from an EMBL/GenBank/DDBJ whole genome shotgun (WGS) entry which is preliminary data.</text>
</comment>
<dbReference type="AlphaFoldDB" id="A0A7W9M0S6"/>
<keyword evidence="3" id="KW-1185">Reference proteome</keyword>
<sequence>MMGAKGEGISLQVFAVILTGVALLGFWAICREFLLLARLRRNGVRTTGTVTGHLRGSGSVDRPVIEFSDRHGRPVQYSPSWGGQNKFVPLGNQVAVAYLADDPRKARLAGSETRRGSLVLGALVCSVFLALGLLLVTGVLPQSSESPLFSPDADSAMTWLVALAIQFPGVLMIGYGIRRLRSLNALRGDGVAATGTVVRVFGEGDEEERQTVVEFPDWNHRRIQVVVSSPSRSVTVGTQVPLVYRPDSPENAQLASSSDANRSLLFGGFLCLVTVVAGGFILFS</sequence>
<dbReference type="EMBL" id="JACHMO010000001">
    <property type="protein sequence ID" value="MBB5803097.1"/>
    <property type="molecule type" value="Genomic_DNA"/>
</dbReference>
<name>A0A7W9M0S6_9PSEU</name>
<proteinExistence type="predicted"/>
<keyword evidence="1" id="KW-0812">Transmembrane</keyword>
<organism evidence="2 3">
    <name type="scientific">Saccharothrix ecbatanensis</name>
    <dbReference type="NCBI Taxonomy" id="1105145"/>
    <lineage>
        <taxon>Bacteria</taxon>
        <taxon>Bacillati</taxon>
        <taxon>Actinomycetota</taxon>
        <taxon>Actinomycetes</taxon>
        <taxon>Pseudonocardiales</taxon>
        <taxon>Pseudonocardiaceae</taxon>
        <taxon>Saccharothrix</taxon>
    </lineage>
</organism>
<dbReference type="Proteomes" id="UP000552097">
    <property type="component" value="Unassembled WGS sequence"/>
</dbReference>
<evidence type="ECO:0000313" key="3">
    <source>
        <dbReference type="Proteomes" id="UP000552097"/>
    </source>
</evidence>
<feature type="transmembrane region" description="Helical" evidence="1">
    <location>
        <begin position="117"/>
        <end position="136"/>
    </location>
</feature>
<dbReference type="RefSeq" id="WP_184920228.1">
    <property type="nucleotide sequence ID" value="NZ_JACHMO010000001.1"/>
</dbReference>
<evidence type="ECO:0000256" key="1">
    <source>
        <dbReference type="SAM" id="Phobius"/>
    </source>
</evidence>
<feature type="transmembrane region" description="Helical" evidence="1">
    <location>
        <begin position="156"/>
        <end position="177"/>
    </location>
</feature>
<keyword evidence="1" id="KW-1133">Transmembrane helix</keyword>
<reference evidence="2 3" key="1">
    <citation type="submission" date="2020-08" db="EMBL/GenBank/DDBJ databases">
        <title>Sequencing the genomes of 1000 actinobacteria strains.</title>
        <authorList>
            <person name="Klenk H.-P."/>
        </authorList>
    </citation>
    <scope>NUCLEOTIDE SEQUENCE [LARGE SCALE GENOMIC DNA]</scope>
    <source>
        <strain evidence="2 3">DSM 45486</strain>
    </source>
</reference>
<feature type="transmembrane region" description="Helical" evidence="1">
    <location>
        <begin position="264"/>
        <end position="283"/>
    </location>
</feature>
<evidence type="ECO:0000313" key="2">
    <source>
        <dbReference type="EMBL" id="MBB5803097.1"/>
    </source>
</evidence>
<keyword evidence="1" id="KW-0472">Membrane</keyword>
<gene>
    <name evidence="2" type="ORF">F4560_002865</name>
</gene>
<evidence type="ECO:0008006" key="4">
    <source>
        <dbReference type="Google" id="ProtNLM"/>
    </source>
</evidence>
<feature type="transmembrane region" description="Helical" evidence="1">
    <location>
        <begin position="12"/>
        <end position="30"/>
    </location>
</feature>
<accession>A0A7W9M0S6</accession>
<protein>
    <recommendedName>
        <fullName evidence="4">DUF3592 domain-containing protein</fullName>
    </recommendedName>
</protein>